<sequence>MNINSYLSEIEHAARSVIGLLWEEHRQVEELQAQVEKLNVEVHDGYRRAAAWKDSEDPDDVMAEAGIRWETYFGPDKQRNDVTDRLTQAHDQLAARAFSRSSMAASLLQYAKQGISITQSSFDACPDGYAIGTQVLKQVIWQGRNQSTHWEEGKPHKAVTVCFDLLTAEAGGQFAPYKTQNLAFEVVTLLGWDSYEVFEADLRSLA</sequence>
<reference evidence="2 3" key="1">
    <citation type="submission" date="2015-09" db="EMBL/GenBank/DDBJ databases">
        <title>Genome announcement of multiple Pseudomonas syringae strains.</title>
        <authorList>
            <person name="Thakur S."/>
            <person name="Wang P.W."/>
            <person name="Gong Y."/>
            <person name="Weir B.S."/>
            <person name="Guttman D.S."/>
        </authorList>
    </citation>
    <scope>NUCLEOTIDE SEQUENCE [LARGE SCALE GENOMIC DNA]</scope>
    <source>
        <strain evidence="2 3">ICMP9419</strain>
    </source>
</reference>
<comment type="caution">
    <text evidence="2">The sequence shown here is derived from an EMBL/GenBank/DDBJ whole genome shotgun (WGS) entry which is preliminary data.</text>
</comment>
<dbReference type="PATRIC" id="fig|264450.4.peg.6438"/>
<proteinExistence type="predicted"/>
<gene>
    <name evidence="2" type="ORF">ALO79_200361</name>
</gene>
<dbReference type="RefSeq" id="WP_053192608.1">
    <property type="nucleotide sequence ID" value="NZ_LJQD01000126.1"/>
</dbReference>
<evidence type="ECO:0000313" key="2">
    <source>
        <dbReference type="EMBL" id="KPW98185.1"/>
    </source>
</evidence>
<feature type="coiled-coil region" evidence="1">
    <location>
        <begin position="21"/>
        <end position="48"/>
    </location>
</feature>
<dbReference type="Proteomes" id="UP000050381">
    <property type="component" value="Unassembled WGS sequence"/>
</dbReference>
<name>A0A0P9SHY5_PSESX</name>
<protein>
    <submittedName>
        <fullName evidence="2">NIPSNAP family containing protein</fullName>
    </submittedName>
</protein>
<dbReference type="AlphaFoldDB" id="A0A0P9SHY5"/>
<accession>A0A0P9SHY5</accession>
<organism evidence="2 3">
    <name type="scientific">Pseudomonas syringae pv. castaneae</name>
    <dbReference type="NCBI Taxonomy" id="264450"/>
    <lineage>
        <taxon>Bacteria</taxon>
        <taxon>Pseudomonadati</taxon>
        <taxon>Pseudomonadota</taxon>
        <taxon>Gammaproteobacteria</taxon>
        <taxon>Pseudomonadales</taxon>
        <taxon>Pseudomonadaceae</taxon>
        <taxon>Pseudomonas</taxon>
        <taxon>Pseudomonas syringae</taxon>
    </lineage>
</organism>
<evidence type="ECO:0000256" key="1">
    <source>
        <dbReference type="SAM" id="Coils"/>
    </source>
</evidence>
<evidence type="ECO:0000313" key="3">
    <source>
        <dbReference type="Proteomes" id="UP000050381"/>
    </source>
</evidence>
<dbReference type="EMBL" id="LJQD01000126">
    <property type="protein sequence ID" value="KPW98185.1"/>
    <property type="molecule type" value="Genomic_DNA"/>
</dbReference>
<keyword evidence="1" id="KW-0175">Coiled coil</keyword>